<evidence type="ECO:0000313" key="2">
    <source>
        <dbReference type="Proteomes" id="UP000019277"/>
    </source>
</evidence>
<organism evidence="1 2">
    <name type="scientific">Actinokineospora spheciospongiae</name>
    <dbReference type="NCBI Taxonomy" id="909613"/>
    <lineage>
        <taxon>Bacteria</taxon>
        <taxon>Bacillati</taxon>
        <taxon>Actinomycetota</taxon>
        <taxon>Actinomycetes</taxon>
        <taxon>Pseudonocardiales</taxon>
        <taxon>Pseudonocardiaceae</taxon>
        <taxon>Actinokineospora</taxon>
    </lineage>
</organism>
<sequence length="180" mass="19514">MKSPHLFIDESIRGRTYLLGVAVVPVNRLAAARTLLRALCLPGERRVHFQAESNTRRRALISELVAGGISADLYLAQGPAGQARAACVRAMTIDACKRGAHRVAIESRGETGDRADRLTISSTLRAIGVGTFDGPFYEHVQSHEDPLLGIADATAWAYGAGGDWRRRIQGVINQVIQVEN</sequence>
<evidence type="ECO:0008006" key="3">
    <source>
        <dbReference type="Google" id="ProtNLM"/>
    </source>
</evidence>
<proteinExistence type="predicted"/>
<dbReference type="STRING" id="909613.UO65_1806"/>
<dbReference type="RefSeq" id="WP_035280516.1">
    <property type="nucleotide sequence ID" value="NZ_AYXG01000069.1"/>
</dbReference>
<keyword evidence="2" id="KW-1185">Reference proteome</keyword>
<dbReference type="eggNOG" id="ENOG5033INS">
    <property type="taxonomic scope" value="Bacteria"/>
</dbReference>
<accession>W7IRC6</accession>
<name>W7IRC6_9PSEU</name>
<comment type="caution">
    <text evidence="1">The sequence shown here is derived from an EMBL/GenBank/DDBJ whole genome shotgun (WGS) entry which is preliminary data.</text>
</comment>
<evidence type="ECO:0000313" key="1">
    <source>
        <dbReference type="EMBL" id="EWC62858.1"/>
    </source>
</evidence>
<dbReference type="AlphaFoldDB" id="W7IRC6"/>
<gene>
    <name evidence="1" type="ORF">UO65_1806</name>
</gene>
<protein>
    <recommendedName>
        <fullName evidence="3">DUF3800 domain-containing protein</fullName>
    </recommendedName>
</protein>
<reference evidence="1 2" key="1">
    <citation type="journal article" date="2014" name="Genome Announc.">
        <title>Draft Genome Sequence of the Antitrypanosomally Active Sponge-Associated Bacterium Actinokineospora sp. Strain EG49.</title>
        <authorList>
            <person name="Harjes J."/>
            <person name="Ryu T."/>
            <person name="Abdelmohsen U.R."/>
            <person name="Moitinho-Silva L."/>
            <person name="Horn H."/>
            <person name="Ravasi T."/>
            <person name="Hentschel U."/>
        </authorList>
    </citation>
    <scope>NUCLEOTIDE SEQUENCE [LARGE SCALE GENOMIC DNA]</scope>
    <source>
        <strain evidence="1 2">EG49</strain>
    </source>
</reference>
<dbReference type="EMBL" id="AYXG01000069">
    <property type="protein sequence ID" value="EWC62858.1"/>
    <property type="molecule type" value="Genomic_DNA"/>
</dbReference>
<dbReference type="Proteomes" id="UP000019277">
    <property type="component" value="Unassembled WGS sequence"/>
</dbReference>
<dbReference type="OrthoDB" id="5188615at2"/>